<evidence type="ECO:0000256" key="6">
    <source>
        <dbReference type="ARBA" id="ARBA00022553"/>
    </source>
</evidence>
<dbReference type="GO" id="GO:0005737">
    <property type="term" value="C:cytoplasm"/>
    <property type="evidence" value="ECO:0007669"/>
    <property type="project" value="UniProtKB-SubCell"/>
</dbReference>
<feature type="compositionally biased region" description="Basic and acidic residues" evidence="12">
    <location>
        <begin position="127"/>
        <end position="137"/>
    </location>
</feature>
<proteinExistence type="inferred from homology"/>
<comment type="caution">
    <text evidence="13">The sequence shown here is derived from an EMBL/GenBank/DDBJ whole genome shotgun (WGS) entry which is preliminary data.</text>
</comment>
<evidence type="ECO:0000256" key="7">
    <source>
        <dbReference type="ARBA" id="ARBA00022845"/>
    </source>
</evidence>
<feature type="region of interest" description="Disordered" evidence="12">
    <location>
        <begin position="36"/>
        <end position="183"/>
    </location>
</feature>
<sequence>MAKYTEEQLLQIKEETTYVPQPTILAAFNELIDQVKEHAHQQQQAEHARKWHNGDTYIDDRGNERSYHHMNRRRGSRSGGNQQQKPYLKKKNEVIKDEDGWETTVPVSGGHNNHRGGSFGGGDNDANDDRNKFRESIGVRAKPNNKNLGSSKAVDPREIASDKQTKTFNAFEALEGDDDDDNE</sequence>
<reference evidence="13" key="1">
    <citation type="submission" date="2020-03" db="EMBL/GenBank/DDBJ databases">
        <title>FDA dAtabase for Regulatory Grade micrObial Sequences (FDA-ARGOS): Supporting development and validation of Infectious Disease Dx tests.</title>
        <authorList>
            <person name="Campos J."/>
            <person name="Goldberg B."/>
            <person name="Tallon L."/>
            <person name="Sadzewicz L."/>
            <person name="Vavikolanu K."/>
            <person name="Mehta A."/>
            <person name="Aluvathingal J."/>
            <person name="Nadendla S."/>
            <person name="Nandy P."/>
            <person name="Geyer C."/>
            <person name="Yan Y."/>
            <person name="Sichtig H."/>
        </authorList>
    </citation>
    <scope>NUCLEOTIDE SEQUENCE [LARGE SCALE GENOMIC DNA]</scope>
    <source>
        <strain evidence="13">FDAARGOS_652</strain>
    </source>
</reference>
<evidence type="ECO:0000256" key="12">
    <source>
        <dbReference type="SAM" id="MobiDB-lite"/>
    </source>
</evidence>
<evidence type="ECO:0000256" key="8">
    <source>
        <dbReference type="ARBA" id="ARBA00022917"/>
    </source>
</evidence>
<accession>A0A8X7NT34</accession>
<evidence type="ECO:0000256" key="2">
    <source>
        <dbReference type="ARBA" id="ARBA00006057"/>
    </source>
</evidence>
<evidence type="ECO:0000256" key="1">
    <source>
        <dbReference type="ARBA" id="ARBA00004496"/>
    </source>
</evidence>
<keyword evidence="6" id="KW-0597">Phosphoprotein</keyword>
<feature type="compositionally biased region" description="Acidic residues" evidence="12">
    <location>
        <begin position="174"/>
        <end position="183"/>
    </location>
</feature>
<protein>
    <recommendedName>
        <fullName evidence="3 11">Cap-associated protein CAF20</fullName>
    </recommendedName>
</protein>
<feature type="compositionally biased region" description="Basic and acidic residues" evidence="12">
    <location>
        <begin position="154"/>
        <end position="165"/>
    </location>
</feature>
<gene>
    <name evidence="13" type="ORF">FOB60_000751</name>
</gene>
<comment type="function">
    <text evidence="10 11">Acts as an inhibitor of cap-dependent translation. Competes with eIF4G1 and EAP1 for binding to eIF4E and interferes with the formation of the eIF4F complex, inhibiting translation and stabilizing mRNA.</text>
</comment>
<organism evidence="13 14">
    <name type="scientific">Candida parapsilosis</name>
    <name type="common">Yeast</name>
    <dbReference type="NCBI Taxonomy" id="5480"/>
    <lineage>
        <taxon>Eukaryota</taxon>
        <taxon>Fungi</taxon>
        <taxon>Dikarya</taxon>
        <taxon>Ascomycota</taxon>
        <taxon>Saccharomycotina</taxon>
        <taxon>Pichiomycetes</taxon>
        <taxon>Debaryomycetaceae</taxon>
        <taxon>Candida/Lodderomyces clade</taxon>
        <taxon>Candida</taxon>
    </lineage>
</organism>
<evidence type="ECO:0000256" key="9">
    <source>
        <dbReference type="ARBA" id="ARBA00023193"/>
    </source>
</evidence>
<evidence type="ECO:0000256" key="11">
    <source>
        <dbReference type="RuleBase" id="RU363005"/>
    </source>
</evidence>
<evidence type="ECO:0000313" key="14">
    <source>
        <dbReference type="Proteomes" id="UP000590412"/>
    </source>
</evidence>
<comment type="subcellular location">
    <subcellularLocation>
        <location evidence="1 11">Cytoplasm</location>
    </subcellularLocation>
</comment>
<dbReference type="GO" id="GO:0003743">
    <property type="term" value="F:translation initiation factor activity"/>
    <property type="evidence" value="ECO:0007669"/>
    <property type="project" value="UniProtKB-KW"/>
</dbReference>
<dbReference type="AlphaFoldDB" id="A0A8X7NT34"/>
<keyword evidence="5 11" id="KW-0396">Initiation factor</keyword>
<evidence type="ECO:0000313" key="13">
    <source>
        <dbReference type="EMBL" id="KAF6059169.1"/>
    </source>
</evidence>
<dbReference type="EMBL" id="JABWAB010000001">
    <property type="protein sequence ID" value="KAF6059169.1"/>
    <property type="molecule type" value="Genomic_DNA"/>
</dbReference>
<dbReference type="InterPro" id="IPR031456">
    <property type="entry name" value="Caf20"/>
</dbReference>
<dbReference type="GO" id="GO:0017148">
    <property type="term" value="P:negative regulation of translation"/>
    <property type="evidence" value="ECO:0007669"/>
    <property type="project" value="UniProtKB-UniRule"/>
</dbReference>
<evidence type="ECO:0000256" key="4">
    <source>
        <dbReference type="ARBA" id="ARBA00022490"/>
    </source>
</evidence>
<feature type="compositionally biased region" description="Basic and acidic residues" evidence="12">
    <location>
        <begin position="58"/>
        <end position="67"/>
    </location>
</feature>
<dbReference type="OrthoDB" id="3995390at2759"/>
<dbReference type="Proteomes" id="UP000590412">
    <property type="component" value="Unassembled WGS sequence"/>
</dbReference>
<evidence type="ECO:0000256" key="10">
    <source>
        <dbReference type="ARBA" id="ARBA00025387"/>
    </source>
</evidence>
<keyword evidence="4 11" id="KW-0963">Cytoplasm</keyword>
<comment type="similarity">
    <text evidence="2 11">Belongs to the CAF20 family.</text>
</comment>
<evidence type="ECO:0000256" key="3">
    <source>
        <dbReference type="ARBA" id="ARBA00020270"/>
    </source>
</evidence>
<dbReference type="GO" id="GO:0008190">
    <property type="term" value="F:eukaryotic initiation factor 4E binding"/>
    <property type="evidence" value="ECO:0007669"/>
    <property type="project" value="InterPro"/>
</dbReference>
<keyword evidence="9 11" id="KW-0652">Protein synthesis inhibitor</keyword>
<dbReference type="Pfam" id="PF17052">
    <property type="entry name" value="CAF20"/>
    <property type="match status" value="1"/>
</dbReference>
<name>A0A8X7NT34_CANPA</name>
<evidence type="ECO:0000256" key="5">
    <source>
        <dbReference type="ARBA" id="ARBA00022540"/>
    </source>
</evidence>
<keyword evidence="7 11" id="KW-0810">Translation regulation</keyword>
<keyword evidence="8 11" id="KW-0648">Protein biosynthesis</keyword>